<evidence type="ECO:0000256" key="9">
    <source>
        <dbReference type="SAM" id="Phobius"/>
    </source>
</evidence>
<keyword evidence="4 9" id="KW-1133">Transmembrane helix</keyword>
<proteinExistence type="inferred from homology"/>
<dbReference type="SUPFAM" id="SSF48452">
    <property type="entry name" value="TPR-like"/>
    <property type="match status" value="1"/>
</dbReference>
<evidence type="ECO:0000256" key="3">
    <source>
        <dbReference type="ARBA" id="ARBA00022692"/>
    </source>
</evidence>
<dbReference type="InterPro" id="IPR011990">
    <property type="entry name" value="TPR-like_helical_dom_sf"/>
</dbReference>
<evidence type="ECO:0000256" key="6">
    <source>
        <dbReference type="ARBA" id="ARBA00023186"/>
    </source>
</evidence>
<keyword evidence="2" id="KW-1003">Cell membrane</keyword>
<dbReference type="Pfam" id="PF09976">
    <property type="entry name" value="TPR_21"/>
    <property type="match status" value="1"/>
</dbReference>
<reference evidence="11 12" key="1">
    <citation type="submission" date="2024-04" db="EMBL/GenBank/DDBJ databases">
        <title>Draft genome sequence of Pseudoxanthomonas putridarboris WD12.</title>
        <authorList>
            <person name="Oh J."/>
        </authorList>
    </citation>
    <scope>NUCLEOTIDE SEQUENCE [LARGE SCALE GENOMIC DNA]</scope>
    <source>
        <strain evidence="11 12">WD12</strain>
    </source>
</reference>
<dbReference type="Proteomes" id="UP001459204">
    <property type="component" value="Unassembled WGS sequence"/>
</dbReference>
<comment type="subcellular location">
    <subcellularLocation>
        <location evidence="1">Cell membrane</location>
        <topology evidence="1">Single-pass type II membrane protein</topology>
    </subcellularLocation>
</comment>
<comment type="caution">
    <text evidence="11">The sequence shown here is derived from an EMBL/GenBank/DDBJ whole genome shotgun (WGS) entry which is preliminary data.</text>
</comment>
<gene>
    <name evidence="11" type="ORF">AAD027_08185</name>
</gene>
<evidence type="ECO:0000256" key="4">
    <source>
        <dbReference type="ARBA" id="ARBA00022989"/>
    </source>
</evidence>
<feature type="transmembrane region" description="Helical" evidence="9">
    <location>
        <begin position="25"/>
        <end position="44"/>
    </location>
</feature>
<dbReference type="InterPro" id="IPR018704">
    <property type="entry name" value="SecYEG/CpoB_TPR"/>
</dbReference>
<keyword evidence="3 9" id="KW-0812">Transmembrane</keyword>
<feature type="domain" description="Ancillary SecYEG translocon subunit/Cell division coordinator CpoB TPR" evidence="10">
    <location>
        <begin position="17"/>
        <end position="198"/>
    </location>
</feature>
<dbReference type="PIRSF" id="PIRSF006170">
    <property type="entry name" value="YfgM"/>
    <property type="match status" value="1"/>
</dbReference>
<accession>A0ABU9J148</accession>
<organism evidence="11 12">
    <name type="scientific">Pseudoxanthomonas putridarboris</name>
    <dbReference type="NCBI Taxonomy" id="752605"/>
    <lineage>
        <taxon>Bacteria</taxon>
        <taxon>Pseudomonadati</taxon>
        <taxon>Pseudomonadota</taxon>
        <taxon>Gammaproteobacteria</taxon>
        <taxon>Lysobacterales</taxon>
        <taxon>Lysobacteraceae</taxon>
        <taxon>Pseudoxanthomonas</taxon>
    </lineage>
</organism>
<protein>
    <recommendedName>
        <fullName evidence="8">Ancillary SecYEG translocon subunit</fullName>
    </recommendedName>
</protein>
<evidence type="ECO:0000256" key="2">
    <source>
        <dbReference type="ARBA" id="ARBA00022475"/>
    </source>
</evidence>
<comment type="similarity">
    <text evidence="7">Belongs to the YfgM family.</text>
</comment>
<sequence>MAIDDLLDEHEQSERVRSWLRNNGAGLIGGVALGLAVILGWQWWQKDQARKNEQAHQDYQAALEGAAGNDLKQAQAVVAKLSAEDEIYADLAGLQLAKAQVQAGERDAAIATLRALTPDASLRPIVNLRLARLLNDAGKHDEALKLLAQADDASSLEARGDALLAAGKAKEAQEAYTKALTTLDVASPQRRLVELKLAGAGGTPPKTGDNA</sequence>
<dbReference type="PANTHER" id="PTHR38035:SF1">
    <property type="entry name" value="ANCILLARY SECYEG TRANSLOCON SUBUNIT"/>
    <property type="match status" value="1"/>
</dbReference>
<evidence type="ECO:0000256" key="7">
    <source>
        <dbReference type="ARBA" id="ARBA00024197"/>
    </source>
</evidence>
<name>A0ABU9J148_9GAMM</name>
<dbReference type="RefSeq" id="WP_341725532.1">
    <property type="nucleotide sequence ID" value="NZ_JBBWWT010000003.1"/>
</dbReference>
<evidence type="ECO:0000256" key="1">
    <source>
        <dbReference type="ARBA" id="ARBA00004401"/>
    </source>
</evidence>
<dbReference type="InterPro" id="IPR026039">
    <property type="entry name" value="YfgM"/>
</dbReference>
<keyword evidence="5 9" id="KW-0472">Membrane</keyword>
<dbReference type="PANTHER" id="PTHR38035">
    <property type="entry name" value="UPF0070 PROTEIN YFGM"/>
    <property type="match status" value="1"/>
</dbReference>
<keyword evidence="6" id="KW-0143">Chaperone</keyword>
<evidence type="ECO:0000259" key="10">
    <source>
        <dbReference type="Pfam" id="PF09976"/>
    </source>
</evidence>
<dbReference type="EMBL" id="JBBWWT010000003">
    <property type="protein sequence ID" value="MEL1264347.1"/>
    <property type="molecule type" value="Genomic_DNA"/>
</dbReference>
<keyword evidence="12" id="KW-1185">Reference proteome</keyword>
<evidence type="ECO:0000256" key="8">
    <source>
        <dbReference type="ARBA" id="ARBA00024235"/>
    </source>
</evidence>
<evidence type="ECO:0000256" key="5">
    <source>
        <dbReference type="ARBA" id="ARBA00023136"/>
    </source>
</evidence>
<evidence type="ECO:0000313" key="12">
    <source>
        <dbReference type="Proteomes" id="UP001459204"/>
    </source>
</evidence>
<dbReference type="Gene3D" id="1.25.40.10">
    <property type="entry name" value="Tetratricopeptide repeat domain"/>
    <property type="match status" value="1"/>
</dbReference>
<evidence type="ECO:0000313" key="11">
    <source>
        <dbReference type="EMBL" id="MEL1264347.1"/>
    </source>
</evidence>